<keyword evidence="3" id="KW-1003">Cell membrane</keyword>
<feature type="transmembrane region" description="Helical" evidence="9">
    <location>
        <begin position="35"/>
        <end position="58"/>
    </location>
</feature>
<dbReference type="Pfam" id="PF03222">
    <property type="entry name" value="Trp_Tyr_perm"/>
    <property type="match status" value="1"/>
</dbReference>
<dbReference type="InterPro" id="IPR018227">
    <property type="entry name" value="Amino_acid_transport_2"/>
</dbReference>
<dbReference type="PANTHER" id="PTHR46997">
    <property type="entry name" value="LOW AFFINITY TRYPTOPHAN PERMEASE-RELATED"/>
    <property type="match status" value="1"/>
</dbReference>
<reference evidence="10 11" key="1">
    <citation type="journal article" date="2016" name="Nat. Commun.">
        <title>Thousands of microbial genomes shed light on interconnected biogeochemical processes in an aquifer system.</title>
        <authorList>
            <person name="Anantharaman K."/>
            <person name="Brown C.T."/>
            <person name="Hug L.A."/>
            <person name="Sharon I."/>
            <person name="Castelle C.J."/>
            <person name="Probst A.J."/>
            <person name="Thomas B.C."/>
            <person name="Singh A."/>
            <person name="Wilkins M.J."/>
            <person name="Karaoz U."/>
            <person name="Brodie E.L."/>
            <person name="Williams K.H."/>
            <person name="Hubbard S.S."/>
            <person name="Banfield J.F."/>
        </authorList>
    </citation>
    <scope>NUCLEOTIDE SEQUENCE [LARGE SCALE GENOMIC DNA]</scope>
</reference>
<keyword evidence="5 9" id="KW-0812">Transmembrane</keyword>
<evidence type="ECO:0000256" key="7">
    <source>
        <dbReference type="ARBA" id="ARBA00022989"/>
    </source>
</evidence>
<keyword evidence="2" id="KW-0813">Transport</keyword>
<dbReference type="InterPro" id="IPR013059">
    <property type="entry name" value="Trp_tyr_transpt"/>
</dbReference>
<dbReference type="PANTHER" id="PTHR46997:SF2">
    <property type="entry name" value="TYROSINE-SPECIFIC TRANSPORT SYSTEM"/>
    <property type="match status" value="1"/>
</dbReference>
<evidence type="ECO:0000256" key="4">
    <source>
        <dbReference type="ARBA" id="ARBA00022519"/>
    </source>
</evidence>
<dbReference type="Proteomes" id="UP000177310">
    <property type="component" value="Unassembled WGS sequence"/>
</dbReference>
<dbReference type="EMBL" id="MHIL01000026">
    <property type="protein sequence ID" value="OGY50956.1"/>
    <property type="molecule type" value="Genomic_DNA"/>
</dbReference>
<dbReference type="GO" id="GO:0003333">
    <property type="term" value="P:amino acid transmembrane transport"/>
    <property type="evidence" value="ECO:0007669"/>
    <property type="project" value="InterPro"/>
</dbReference>
<feature type="transmembrane region" description="Helical" evidence="9">
    <location>
        <begin position="291"/>
        <end position="309"/>
    </location>
</feature>
<dbReference type="Gene3D" id="1.20.1740.10">
    <property type="entry name" value="Amino acid/polyamine transporter I"/>
    <property type="match status" value="1"/>
</dbReference>
<evidence type="ECO:0000313" key="11">
    <source>
        <dbReference type="Proteomes" id="UP000177310"/>
    </source>
</evidence>
<organism evidence="10 11">
    <name type="scientific">Candidatus Buchananbacteria bacterium RIFCSPHIGHO2_02_FULL_56_16</name>
    <dbReference type="NCBI Taxonomy" id="1797542"/>
    <lineage>
        <taxon>Bacteria</taxon>
        <taxon>Candidatus Buchananiibacteriota</taxon>
    </lineage>
</organism>
<feature type="transmembrane region" description="Helical" evidence="9">
    <location>
        <begin position="315"/>
        <end position="339"/>
    </location>
</feature>
<evidence type="ECO:0000256" key="8">
    <source>
        <dbReference type="ARBA" id="ARBA00023136"/>
    </source>
</evidence>
<feature type="transmembrane region" description="Helical" evidence="9">
    <location>
        <begin position="78"/>
        <end position="101"/>
    </location>
</feature>
<comment type="caution">
    <text evidence="10">The sequence shown here is derived from an EMBL/GenBank/DDBJ whole genome shotgun (WGS) entry which is preliminary data.</text>
</comment>
<evidence type="ECO:0000313" key="10">
    <source>
        <dbReference type="EMBL" id="OGY50956.1"/>
    </source>
</evidence>
<keyword evidence="4" id="KW-0997">Cell inner membrane</keyword>
<feature type="transmembrane region" description="Helical" evidence="9">
    <location>
        <begin position="351"/>
        <end position="372"/>
    </location>
</feature>
<dbReference type="GO" id="GO:0015173">
    <property type="term" value="F:aromatic amino acid transmembrane transporter activity"/>
    <property type="evidence" value="ECO:0007669"/>
    <property type="project" value="InterPro"/>
</dbReference>
<keyword evidence="6" id="KW-0029">Amino-acid transport</keyword>
<evidence type="ECO:0000256" key="2">
    <source>
        <dbReference type="ARBA" id="ARBA00022448"/>
    </source>
</evidence>
<feature type="transmembrane region" description="Helical" evidence="9">
    <location>
        <begin position="145"/>
        <end position="163"/>
    </location>
</feature>
<dbReference type="GO" id="GO:0005886">
    <property type="term" value="C:plasma membrane"/>
    <property type="evidence" value="ECO:0007669"/>
    <property type="project" value="UniProtKB-SubCell"/>
</dbReference>
<dbReference type="AlphaFoldDB" id="A0A1G1YGM7"/>
<sequence>MYQKLLALSTFCGTIIGVGLFGLPYVTAKVGFLPMIFYFLVLGAVMTLIHLIYGEIVLRTPGKHRLPGYNRLYLKSPLLEALSYLSTIVGLTGALLAYLVVGGEFLTNLLQPYLGGSPLLYSSVFFSLGFLMIYFGSGPVSKTEFFSLGIFFFVQAVLLAKALPYLEPNHFTTAQLNPSNFFLPYGVILFSLAGTSVIPEMREILKGRERSLKNMIIVGSIIPIISYLIFIVTVYGVTGSATTPEALAGLNAALGNGGLRLGFVFGILTTFTSFLTLGITLKKEFQYDRKLPALLSAVLACLPAYLLYLAGLKDFIGIIGFVGAGALGIDLVVIMAIYLKAKTSRRTPAYSLRLPGYLLALLIILFLAGVGLELTHVFTP</sequence>
<keyword evidence="8 9" id="KW-0472">Membrane</keyword>
<feature type="transmembrane region" description="Helical" evidence="9">
    <location>
        <begin position="5"/>
        <end position="23"/>
    </location>
</feature>
<evidence type="ECO:0000256" key="5">
    <source>
        <dbReference type="ARBA" id="ARBA00022692"/>
    </source>
</evidence>
<proteinExistence type="predicted"/>
<evidence type="ECO:0000256" key="3">
    <source>
        <dbReference type="ARBA" id="ARBA00022475"/>
    </source>
</evidence>
<dbReference type="STRING" id="1797542.A3J59_00445"/>
<accession>A0A1G1YGM7</accession>
<feature type="transmembrane region" description="Helical" evidence="9">
    <location>
        <begin position="113"/>
        <end position="133"/>
    </location>
</feature>
<comment type="subcellular location">
    <subcellularLocation>
        <location evidence="1">Cell inner membrane</location>
        <topology evidence="1">Multi-pass membrane protein</topology>
    </subcellularLocation>
</comment>
<protein>
    <recommendedName>
        <fullName evidence="12">Amino acid transporter transmembrane domain-containing protein</fullName>
    </recommendedName>
</protein>
<keyword evidence="7 9" id="KW-1133">Transmembrane helix</keyword>
<evidence type="ECO:0000256" key="6">
    <source>
        <dbReference type="ARBA" id="ARBA00022970"/>
    </source>
</evidence>
<evidence type="ECO:0000256" key="9">
    <source>
        <dbReference type="SAM" id="Phobius"/>
    </source>
</evidence>
<name>A0A1G1YGM7_9BACT</name>
<gene>
    <name evidence="10" type="ORF">A3J59_00445</name>
</gene>
<feature type="transmembrane region" description="Helical" evidence="9">
    <location>
        <begin position="183"/>
        <end position="202"/>
    </location>
</feature>
<feature type="transmembrane region" description="Helical" evidence="9">
    <location>
        <begin position="257"/>
        <end position="279"/>
    </location>
</feature>
<evidence type="ECO:0000256" key="1">
    <source>
        <dbReference type="ARBA" id="ARBA00004429"/>
    </source>
</evidence>
<feature type="transmembrane region" description="Helical" evidence="9">
    <location>
        <begin position="214"/>
        <end position="237"/>
    </location>
</feature>
<evidence type="ECO:0008006" key="12">
    <source>
        <dbReference type="Google" id="ProtNLM"/>
    </source>
</evidence>